<evidence type="ECO:0000256" key="5">
    <source>
        <dbReference type="ARBA" id="ARBA00035814"/>
    </source>
</evidence>
<protein>
    <recommendedName>
        <fullName evidence="7">phospholipid-hydroperoxide glutathione peroxidase</fullName>
        <ecNumber evidence="7">1.11.1.12</ecNumber>
    </recommendedName>
    <alternativeName>
        <fullName evidence="8">Glutathione peroxidase 4</fullName>
    </alternativeName>
</protein>
<dbReference type="GO" id="GO:0005634">
    <property type="term" value="C:nucleus"/>
    <property type="evidence" value="ECO:0007669"/>
    <property type="project" value="TreeGrafter"/>
</dbReference>
<keyword evidence="11" id="KW-1185">Reference proteome</keyword>
<dbReference type="Ensembl" id="ENSAOCT00000071935.1">
    <property type="protein sequence ID" value="ENSAOCP00000078420.1"/>
    <property type="gene ID" value="ENSAOCG00000019199.2"/>
</dbReference>
<dbReference type="GeneTree" id="ENSGT00940000161913"/>
<dbReference type="Proteomes" id="UP001501940">
    <property type="component" value="Chromosome 10"/>
</dbReference>
<dbReference type="FunFam" id="3.40.30.10:FF:000517">
    <property type="entry name" value="Glutathione peroxidase"/>
    <property type="match status" value="1"/>
</dbReference>
<keyword evidence="4" id="KW-0560">Oxidoreductase</keyword>
<dbReference type="AlphaFoldDB" id="A0AAQ6AQ13"/>
<dbReference type="GO" id="GO:0047066">
    <property type="term" value="F:phospholipid-hydroperoxide glutathione peroxidase activity"/>
    <property type="evidence" value="ECO:0007669"/>
    <property type="project" value="UniProtKB-EC"/>
</dbReference>
<evidence type="ECO:0000256" key="1">
    <source>
        <dbReference type="ARBA" id="ARBA00006926"/>
    </source>
</evidence>
<comment type="subunit">
    <text evidence="9">Monomer. Has a tendency to form higher mass oligomers. Interacts with FUNDC1; this interaction promotes GPX4 recruitment into mitochondria through TOM/TIM complex where it is degraded by mitophagy.</text>
</comment>
<evidence type="ECO:0000256" key="7">
    <source>
        <dbReference type="ARBA" id="ARBA00039119"/>
    </source>
</evidence>
<dbReference type="CDD" id="cd00340">
    <property type="entry name" value="GSH_Peroxidase"/>
    <property type="match status" value="1"/>
</dbReference>
<dbReference type="GO" id="GO:0004602">
    <property type="term" value="F:glutathione peroxidase activity"/>
    <property type="evidence" value="ECO:0007669"/>
    <property type="project" value="TreeGrafter"/>
</dbReference>
<dbReference type="InterPro" id="IPR036249">
    <property type="entry name" value="Thioredoxin-like_sf"/>
</dbReference>
<evidence type="ECO:0000256" key="9">
    <source>
        <dbReference type="ARBA" id="ARBA00046929"/>
    </source>
</evidence>
<comment type="similarity">
    <text evidence="1">Belongs to the glutathione peroxidase family.</text>
</comment>
<dbReference type="PROSITE" id="PS51355">
    <property type="entry name" value="GLUTATHIONE_PEROXID_3"/>
    <property type="match status" value="1"/>
</dbReference>
<evidence type="ECO:0000313" key="10">
    <source>
        <dbReference type="Ensembl" id="ENSAOCP00000078420.1"/>
    </source>
</evidence>
<dbReference type="GO" id="GO:0005739">
    <property type="term" value="C:mitochondrion"/>
    <property type="evidence" value="ECO:0007669"/>
    <property type="project" value="TreeGrafter"/>
</dbReference>
<comment type="catalytic activity">
    <reaction evidence="6">
        <text>(13S)-hydroperoxy-(9Z,11E)-octadecadienoate + 2 glutathione = (13S)-hydroxy-(9Z,11E)-octadecadienoate + glutathione disulfide + H2O</text>
        <dbReference type="Rhea" id="RHEA:48888"/>
        <dbReference type="ChEBI" id="CHEBI:15377"/>
        <dbReference type="ChEBI" id="CHEBI:57466"/>
        <dbReference type="ChEBI" id="CHEBI:57925"/>
        <dbReference type="ChEBI" id="CHEBI:58297"/>
        <dbReference type="ChEBI" id="CHEBI:90850"/>
    </reaction>
    <physiologicalReaction direction="left-to-right" evidence="6">
        <dbReference type="Rhea" id="RHEA:48889"/>
    </physiologicalReaction>
</comment>
<reference evidence="10" key="2">
    <citation type="submission" date="2025-08" db="UniProtKB">
        <authorList>
            <consortium name="Ensembl"/>
        </authorList>
    </citation>
    <scope>IDENTIFICATION</scope>
</reference>
<dbReference type="Pfam" id="PF00255">
    <property type="entry name" value="GSHPx"/>
    <property type="match status" value="1"/>
</dbReference>
<dbReference type="GO" id="GO:0006979">
    <property type="term" value="P:response to oxidative stress"/>
    <property type="evidence" value="ECO:0007669"/>
    <property type="project" value="InterPro"/>
</dbReference>
<dbReference type="PROSITE" id="PS00763">
    <property type="entry name" value="GLUTATHIONE_PEROXID_2"/>
    <property type="match status" value="1"/>
</dbReference>
<dbReference type="InterPro" id="IPR029760">
    <property type="entry name" value="GPX_CS"/>
</dbReference>
<dbReference type="Gene3D" id="3.40.30.10">
    <property type="entry name" value="Glutaredoxin"/>
    <property type="match status" value="1"/>
</dbReference>
<proteinExistence type="inferred from homology"/>
<dbReference type="InterPro" id="IPR000889">
    <property type="entry name" value="Glutathione_peroxidase"/>
</dbReference>
<keyword evidence="3" id="KW-0712">Selenocysteine</keyword>
<sequence>MQRVQTIPEQINIATDCSNFYKILHPTQCASFLSSCPGAACHCAQVGDWQSAKSIYEFSAKDIDGNEVSLEKYRGYVCIIVNVAMHASYAEKGLRILGFPCNQFGGQEPGTEAEIKEFAKGFNAEFDLFSKIEVNGDNAHPLWKWMKAQPKGKGTLGNNIKWNFTKFLINREGQVVKRYGPMDEPSVVEKDLPAYL</sequence>
<organism evidence="10 11">
    <name type="scientific">Amphiprion ocellaris</name>
    <name type="common">Clown anemonefish</name>
    <dbReference type="NCBI Taxonomy" id="80972"/>
    <lineage>
        <taxon>Eukaryota</taxon>
        <taxon>Metazoa</taxon>
        <taxon>Chordata</taxon>
        <taxon>Craniata</taxon>
        <taxon>Vertebrata</taxon>
        <taxon>Euteleostomi</taxon>
        <taxon>Actinopterygii</taxon>
        <taxon>Neopterygii</taxon>
        <taxon>Teleostei</taxon>
        <taxon>Neoteleostei</taxon>
        <taxon>Acanthomorphata</taxon>
        <taxon>Ovalentaria</taxon>
        <taxon>Pomacentridae</taxon>
        <taxon>Amphiprion</taxon>
    </lineage>
</organism>
<dbReference type="SUPFAM" id="SSF52833">
    <property type="entry name" value="Thioredoxin-like"/>
    <property type="match status" value="1"/>
</dbReference>
<dbReference type="PANTHER" id="PTHR11592:SF134">
    <property type="entry name" value="PHOSPHOLIPID HYDROPEROXIDE GLUTATHIONE PEROXIDASE"/>
    <property type="match status" value="1"/>
</dbReference>
<evidence type="ECO:0000313" key="11">
    <source>
        <dbReference type="Proteomes" id="UP001501940"/>
    </source>
</evidence>
<evidence type="ECO:0000256" key="3">
    <source>
        <dbReference type="ARBA" id="ARBA00022933"/>
    </source>
</evidence>
<evidence type="ECO:0000256" key="2">
    <source>
        <dbReference type="ARBA" id="ARBA00022559"/>
    </source>
</evidence>
<keyword evidence="2" id="KW-0575">Peroxidase</keyword>
<accession>A0AAQ6AQ13</accession>
<name>A0AAQ6AQ13_AMPOC</name>
<evidence type="ECO:0000256" key="8">
    <source>
        <dbReference type="ARBA" id="ARBA00042786"/>
    </source>
</evidence>
<comment type="catalytic activity">
    <reaction evidence="5">
        <text>a hydroperoxy polyunsaturated fatty acid + 2 glutathione = a hydroxy polyunsaturated fatty acid + glutathione disulfide + H2O</text>
        <dbReference type="Rhea" id="RHEA:19057"/>
        <dbReference type="ChEBI" id="CHEBI:15377"/>
        <dbReference type="ChEBI" id="CHEBI:57925"/>
        <dbReference type="ChEBI" id="CHEBI:58297"/>
        <dbReference type="ChEBI" id="CHEBI:131871"/>
        <dbReference type="ChEBI" id="CHEBI:134019"/>
        <dbReference type="EC" id="1.11.1.12"/>
    </reaction>
    <physiologicalReaction direction="left-to-right" evidence="5">
        <dbReference type="Rhea" id="RHEA:19058"/>
    </physiologicalReaction>
</comment>
<dbReference type="PANTHER" id="PTHR11592">
    <property type="entry name" value="GLUTATHIONE PEROXIDASE"/>
    <property type="match status" value="1"/>
</dbReference>
<dbReference type="EC" id="1.11.1.12" evidence="7"/>
<reference evidence="10" key="3">
    <citation type="submission" date="2025-09" db="UniProtKB">
        <authorList>
            <consortium name="Ensembl"/>
        </authorList>
    </citation>
    <scope>IDENTIFICATION</scope>
</reference>
<evidence type="ECO:0000256" key="6">
    <source>
        <dbReference type="ARBA" id="ARBA00036240"/>
    </source>
</evidence>
<evidence type="ECO:0000256" key="4">
    <source>
        <dbReference type="ARBA" id="ARBA00023002"/>
    </source>
</evidence>
<reference evidence="10 11" key="1">
    <citation type="submission" date="2022-01" db="EMBL/GenBank/DDBJ databases">
        <title>A chromosome-scale genome assembly of the false clownfish, Amphiprion ocellaris.</title>
        <authorList>
            <person name="Ryu T."/>
        </authorList>
    </citation>
    <scope>NUCLEOTIDE SEQUENCE [LARGE SCALE GENOMIC DNA]</scope>
</reference>